<feature type="transmembrane region" description="Helical" evidence="7">
    <location>
        <begin position="119"/>
        <end position="142"/>
    </location>
</feature>
<feature type="domain" description="MotA/TolQ/ExbB proton channel" evidence="8">
    <location>
        <begin position="127"/>
        <end position="193"/>
    </location>
</feature>
<keyword evidence="6" id="KW-0813">Transport</keyword>
<dbReference type="InterPro" id="IPR002898">
    <property type="entry name" value="MotA_ExbB_proton_chnl"/>
</dbReference>
<evidence type="ECO:0000256" key="5">
    <source>
        <dbReference type="ARBA" id="ARBA00023136"/>
    </source>
</evidence>
<evidence type="ECO:0000256" key="1">
    <source>
        <dbReference type="ARBA" id="ARBA00004651"/>
    </source>
</evidence>
<dbReference type="Pfam" id="PF01618">
    <property type="entry name" value="MotA_ExbB"/>
    <property type="match status" value="1"/>
</dbReference>
<feature type="transmembrane region" description="Helical" evidence="7">
    <location>
        <begin position="169"/>
        <end position="190"/>
    </location>
</feature>
<keyword evidence="6" id="KW-0653">Protein transport</keyword>
<dbReference type="OrthoDB" id="9798009at2"/>
<dbReference type="GO" id="GO:0005886">
    <property type="term" value="C:plasma membrane"/>
    <property type="evidence" value="ECO:0007669"/>
    <property type="project" value="UniProtKB-SubCell"/>
</dbReference>
<organism evidence="9 10">
    <name type="scientific">Planktothrix serta PCC 8927</name>
    <dbReference type="NCBI Taxonomy" id="671068"/>
    <lineage>
        <taxon>Bacteria</taxon>
        <taxon>Bacillati</taxon>
        <taxon>Cyanobacteriota</taxon>
        <taxon>Cyanophyceae</taxon>
        <taxon>Oscillatoriophycideae</taxon>
        <taxon>Oscillatoriales</taxon>
        <taxon>Microcoleaceae</taxon>
        <taxon>Planktothrix</taxon>
    </lineage>
</organism>
<keyword evidence="4 7" id="KW-1133">Transmembrane helix</keyword>
<dbReference type="Proteomes" id="UP000184550">
    <property type="component" value="Unassembled WGS sequence"/>
</dbReference>
<evidence type="ECO:0000256" key="4">
    <source>
        <dbReference type="ARBA" id="ARBA00022989"/>
    </source>
</evidence>
<evidence type="ECO:0000256" key="6">
    <source>
        <dbReference type="RuleBase" id="RU004057"/>
    </source>
</evidence>
<comment type="caution">
    <text evidence="9">The sequence shown here is derived from an EMBL/GenBank/DDBJ whole genome shotgun (WGS) entry which is preliminary data.</text>
</comment>
<keyword evidence="10" id="KW-1185">Reference proteome</keyword>
<evidence type="ECO:0000256" key="3">
    <source>
        <dbReference type="ARBA" id="ARBA00022692"/>
    </source>
</evidence>
<evidence type="ECO:0000256" key="7">
    <source>
        <dbReference type="SAM" id="Phobius"/>
    </source>
</evidence>
<evidence type="ECO:0000313" key="9">
    <source>
        <dbReference type="EMBL" id="VXD15689.1"/>
    </source>
</evidence>
<comment type="subcellular location">
    <subcellularLocation>
        <location evidence="1">Cell membrane</location>
        <topology evidence="1">Multi-pass membrane protein</topology>
    </subcellularLocation>
    <subcellularLocation>
        <location evidence="6">Membrane</location>
        <topology evidence="6">Multi-pass membrane protein</topology>
    </subcellularLocation>
</comment>
<feature type="transmembrane region" description="Helical" evidence="7">
    <location>
        <begin position="18"/>
        <end position="39"/>
    </location>
</feature>
<evidence type="ECO:0000256" key="2">
    <source>
        <dbReference type="ARBA" id="ARBA00022475"/>
    </source>
</evidence>
<protein>
    <recommendedName>
        <fullName evidence="8">MotA/TolQ/ExbB proton channel domain-containing protein</fullName>
    </recommendedName>
</protein>
<sequence>MWEWFKKSLNSGDPVSDIFIWIIIVFALLALGLELFSIFKNYFPKFKDTEDGINFLNSNNKPEEKLDLPTDTDEKIRKWLQRHFLIQNEKLIKDENDQLKFIILSAPSILSQPIPRGPVYFAPTLLTALGVLGTFAGIYLGLQNINLGNISEANNLLKASTQLMEGMKLAFVTSLFGLGTSSFFMLFLAWGKWRREQRRDNLRNQLREIAILETPVRLLSRLGNQQSNQTELVESLKNVADSLKGISNLSADEIGKATGRYFRVVVQQDVKPLYQELYQELQQLRTTQESQGQTVETLIKQQGQTVETLIHQMETQLIEPVVKRLDESAALTQEASLAVRELRESLGGISASLSSAISTIQEFQKTTLVELKDFAVNLQEILGQFRTDTEGVMQKVSLEIERAVNTSIEGMEAQRQAFELSAEKAADTFKGIRIDFEEELKKFRNEYQESLNNFFTEQNQLLQETLGEQRDGLAQVVDSLKTVFIEDSQHMSEEIQTSMNTIKETVEKVSKLSNTLGLTSGERLAQLQELARTIGDEANQVSGHYQNMATQFNATLQAGNQQLAGYLQQANEVYSNRIQEFDTATATICQQLNSTSHEFMGVAQYLVSAADDLRNTNGRN</sequence>
<dbReference type="GO" id="GO:0015031">
    <property type="term" value="P:protein transport"/>
    <property type="evidence" value="ECO:0007669"/>
    <property type="project" value="UniProtKB-KW"/>
</dbReference>
<comment type="similarity">
    <text evidence="6">Belongs to the exbB/tolQ family.</text>
</comment>
<name>A0A7Z9E017_9CYAN</name>
<proteinExistence type="inferred from homology"/>
<gene>
    <name evidence="9" type="ORF">PL8927_50148</name>
</gene>
<evidence type="ECO:0000313" key="10">
    <source>
        <dbReference type="Proteomes" id="UP000184550"/>
    </source>
</evidence>
<keyword evidence="2" id="KW-1003">Cell membrane</keyword>
<dbReference type="EMBL" id="CZCU02000124">
    <property type="protein sequence ID" value="VXD15689.1"/>
    <property type="molecule type" value="Genomic_DNA"/>
</dbReference>
<dbReference type="RefSeq" id="WP_083616631.1">
    <property type="nucleotide sequence ID" value="NZ_LR734824.1"/>
</dbReference>
<keyword evidence="5 7" id="KW-0472">Membrane</keyword>
<dbReference type="AlphaFoldDB" id="A0A7Z9E017"/>
<reference evidence="9" key="1">
    <citation type="submission" date="2019-10" db="EMBL/GenBank/DDBJ databases">
        <authorList>
            <consortium name="Genoscope - CEA"/>
            <person name="William W."/>
        </authorList>
    </citation>
    <scope>NUCLEOTIDE SEQUENCE [LARGE SCALE GENOMIC DNA]</scope>
    <source>
        <strain evidence="9">BBR_PRJEB10992</strain>
    </source>
</reference>
<keyword evidence="3 7" id="KW-0812">Transmembrane</keyword>
<evidence type="ECO:0000259" key="8">
    <source>
        <dbReference type="Pfam" id="PF01618"/>
    </source>
</evidence>
<accession>A0A7Z9E017</accession>